<dbReference type="EMBL" id="AQQV01000003">
    <property type="protein sequence ID" value="ORE85863.1"/>
    <property type="molecule type" value="Genomic_DNA"/>
</dbReference>
<dbReference type="PANTHER" id="PTHR30472">
    <property type="entry name" value="FERRIC ENTEROBACTIN TRANSPORT SYSTEM PERMEASE PROTEIN"/>
    <property type="match status" value="1"/>
</dbReference>
<keyword evidence="4" id="KW-1003">Cell membrane</keyword>
<feature type="transmembrane region" description="Helical" evidence="8">
    <location>
        <begin position="234"/>
        <end position="263"/>
    </location>
</feature>
<accession>A0A1Y1SBC3</accession>
<evidence type="ECO:0000256" key="2">
    <source>
        <dbReference type="ARBA" id="ARBA00007935"/>
    </source>
</evidence>
<comment type="subcellular location">
    <subcellularLocation>
        <location evidence="1">Cell membrane</location>
        <topology evidence="1">Multi-pass membrane protein</topology>
    </subcellularLocation>
</comment>
<feature type="transmembrane region" description="Helical" evidence="8">
    <location>
        <begin position="186"/>
        <end position="205"/>
    </location>
</feature>
<dbReference type="Gene3D" id="1.10.3470.10">
    <property type="entry name" value="ABC transporter involved in vitamin B12 uptake, BtuC"/>
    <property type="match status" value="1"/>
</dbReference>
<dbReference type="FunFam" id="1.10.3470.10:FF:000001">
    <property type="entry name" value="Vitamin B12 ABC transporter permease BtuC"/>
    <property type="match status" value="1"/>
</dbReference>
<protein>
    <submittedName>
        <fullName evidence="9">Fe3+-siderophore ABC transporter permease</fullName>
    </submittedName>
</protein>
<keyword evidence="7 8" id="KW-0472">Membrane</keyword>
<dbReference type="GO" id="GO:0033214">
    <property type="term" value="P:siderophore-iron import into cell"/>
    <property type="evidence" value="ECO:0007669"/>
    <property type="project" value="TreeGrafter"/>
</dbReference>
<dbReference type="GO" id="GO:0005886">
    <property type="term" value="C:plasma membrane"/>
    <property type="evidence" value="ECO:0007669"/>
    <property type="project" value="UniProtKB-SubCell"/>
</dbReference>
<evidence type="ECO:0000256" key="3">
    <source>
        <dbReference type="ARBA" id="ARBA00022448"/>
    </source>
</evidence>
<evidence type="ECO:0000313" key="10">
    <source>
        <dbReference type="Proteomes" id="UP000192342"/>
    </source>
</evidence>
<evidence type="ECO:0000256" key="7">
    <source>
        <dbReference type="ARBA" id="ARBA00023136"/>
    </source>
</evidence>
<keyword evidence="5 8" id="KW-0812">Transmembrane</keyword>
<dbReference type="InterPro" id="IPR037294">
    <property type="entry name" value="ABC_BtuC-like"/>
</dbReference>
<gene>
    <name evidence="9" type="ORF">ATO7_11238</name>
</gene>
<keyword evidence="6 8" id="KW-1133">Transmembrane helix</keyword>
<dbReference type="SUPFAM" id="SSF81345">
    <property type="entry name" value="ABC transporter involved in vitamin B12 uptake, BtuC"/>
    <property type="match status" value="1"/>
</dbReference>
<keyword evidence="10" id="KW-1185">Reference proteome</keyword>
<evidence type="ECO:0000256" key="8">
    <source>
        <dbReference type="SAM" id="Phobius"/>
    </source>
</evidence>
<dbReference type="OrthoDB" id="9055647at2"/>
<dbReference type="AlphaFoldDB" id="A0A1Y1SBC3"/>
<dbReference type="RefSeq" id="WP_146680309.1">
    <property type="nucleotide sequence ID" value="NZ_AQQV01000003.1"/>
</dbReference>
<dbReference type="GO" id="GO:0022857">
    <property type="term" value="F:transmembrane transporter activity"/>
    <property type="evidence" value="ECO:0007669"/>
    <property type="project" value="InterPro"/>
</dbReference>
<feature type="transmembrane region" description="Helical" evidence="8">
    <location>
        <begin position="60"/>
        <end position="77"/>
    </location>
</feature>
<feature type="transmembrane region" description="Helical" evidence="8">
    <location>
        <begin position="144"/>
        <end position="166"/>
    </location>
</feature>
<dbReference type="PANTHER" id="PTHR30472:SF25">
    <property type="entry name" value="ABC TRANSPORTER PERMEASE PROTEIN MJ0876-RELATED"/>
    <property type="match status" value="1"/>
</dbReference>
<evidence type="ECO:0000256" key="1">
    <source>
        <dbReference type="ARBA" id="ARBA00004651"/>
    </source>
</evidence>
<reference evidence="9 10" key="1">
    <citation type="submission" date="2013-04" db="EMBL/GenBank/DDBJ databases">
        <title>Oceanococcus atlanticus 22II-S10r2 Genome Sequencing.</title>
        <authorList>
            <person name="Lai Q."/>
            <person name="Li G."/>
            <person name="Shao Z."/>
        </authorList>
    </citation>
    <scope>NUCLEOTIDE SEQUENCE [LARGE SCALE GENOMIC DNA]</scope>
    <source>
        <strain evidence="9 10">22II-S10r2</strain>
    </source>
</reference>
<comment type="caution">
    <text evidence="9">The sequence shown here is derived from an EMBL/GenBank/DDBJ whole genome shotgun (WGS) entry which is preliminary data.</text>
</comment>
<proteinExistence type="inferred from homology"/>
<dbReference type="InterPro" id="IPR000522">
    <property type="entry name" value="ABC_transptr_permease_BtuC"/>
</dbReference>
<name>A0A1Y1SBC3_9GAMM</name>
<evidence type="ECO:0000256" key="6">
    <source>
        <dbReference type="ARBA" id="ARBA00022989"/>
    </source>
</evidence>
<feature type="transmembrane region" description="Helical" evidence="8">
    <location>
        <begin position="303"/>
        <end position="323"/>
    </location>
</feature>
<dbReference type="CDD" id="cd06550">
    <property type="entry name" value="TM_ABC_iron-siderophores_like"/>
    <property type="match status" value="1"/>
</dbReference>
<dbReference type="STRING" id="1317117.ATO7_11238"/>
<comment type="similarity">
    <text evidence="2">Belongs to the binding-protein-dependent transport system permease family. FecCD subfamily.</text>
</comment>
<feature type="transmembrane region" description="Helical" evidence="8">
    <location>
        <begin position="89"/>
        <end position="107"/>
    </location>
</feature>
<dbReference type="Pfam" id="PF01032">
    <property type="entry name" value="FecCD"/>
    <property type="match status" value="1"/>
</dbReference>
<evidence type="ECO:0000313" key="9">
    <source>
        <dbReference type="EMBL" id="ORE85863.1"/>
    </source>
</evidence>
<evidence type="ECO:0000256" key="5">
    <source>
        <dbReference type="ARBA" id="ARBA00022692"/>
    </source>
</evidence>
<evidence type="ECO:0000256" key="4">
    <source>
        <dbReference type="ARBA" id="ARBA00022475"/>
    </source>
</evidence>
<keyword evidence="3" id="KW-0813">Transport</keyword>
<feature type="transmembrane region" description="Helical" evidence="8">
    <location>
        <begin position="113"/>
        <end position="132"/>
    </location>
</feature>
<sequence length="331" mass="34339">MRITAFAVGVVVLLLSLSLGPIRIAPERILDILWQWLLQRETQLPAHETATITMIRLPRTLTAMLTGAALAGAGAVLQGLTRNPPVEPALIGISTGGAVGAALVIVFGGALMWLPAAAFALSLMVCFGVMALARVDGHTPATTLLLAGIAVNALASAILGLLTYAADDPALRTLTFWLFGSVARTGWQELALLTPVLVVCGAVMLRQTRVLDALTLGDATAGHLGFAVERSRRLLIAAVALSVGAVVAYTGVIAFVGLVVPHVARMFCAPGHRSLLPTAMLTGAVLTVAADTVARLVVAPAELPIGVVTALCGAPFFIALLYAKRRQLESL</sequence>
<dbReference type="Proteomes" id="UP000192342">
    <property type="component" value="Unassembled WGS sequence"/>
</dbReference>
<organism evidence="9 10">
    <name type="scientific">Oceanococcus atlanticus</name>
    <dbReference type="NCBI Taxonomy" id="1317117"/>
    <lineage>
        <taxon>Bacteria</taxon>
        <taxon>Pseudomonadati</taxon>
        <taxon>Pseudomonadota</taxon>
        <taxon>Gammaproteobacteria</taxon>
        <taxon>Chromatiales</taxon>
        <taxon>Oceanococcaceae</taxon>
        <taxon>Oceanococcus</taxon>
    </lineage>
</organism>